<evidence type="ECO:0000313" key="1">
    <source>
        <dbReference type="EMBL" id="CUU56142.1"/>
    </source>
</evidence>
<sequence length="112" mass="11924">MLLGGSARNAVLGGATTVSPVPVPADCVDGFTEAFHNRPERFLDPSMRGCQSAWGFVDPVAVDRGLARLRSDLESGAWEDRYGELRRQPTFVGALRLITALPAGIARVDLGG</sequence>
<dbReference type="Proteomes" id="UP000198802">
    <property type="component" value="Unassembled WGS sequence"/>
</dbReference>
<evidence type="ECO:0000313" key="2">
    <source>
        <dbReference type="Proteomes" id="UP000198802"/>
    </source>
</evidence>
<proteinExistence type="predicted"/>
<dbReference type="InterPro" id="IPR029063">
    <property type="entry name" value="SAM-dependent_MTases_sf"/>
</dbReference>
<reference evidence="2" key="1">
    <citation type="submission" date="2015-11" db="EMBL/GenBank/DDBJ databases">
        <authorList>
            <person name="Varghese N."/>
        </authorList>
    </citation>
    <scope>NUCLEOTIDE SEQUENCE [LARGE SCALE GENOMIC DNA]</scope>
    <source>
        <strain evidence="2">DSM 45899</strain>
    </source>
</reference>
<gene>
    <name evidence="1" type="ORF">Ga0074812_10726</name>
</gene>
<organism evidence="1 2">
    <name type="scientific">Parafrankia irregularis</name>
    <dbReference type="NCBI Taxonomy" id="795642"/>
    <lineage>
        <taxon>Bacteria</taxon>
        <taxon>Bacillati</taxon>
        <taxon>Actinomycetota</taxon>
        <taxon>Actinomycetes</taxon>
        <taxon>Frankiales</taxon>
        <taxon>Frankiaceae</taxon>
        <taxon>Parafrankia</taxon>
    </lineage>
</organism>
<name>A0A0S4QM16_9ACTN</name>
<dbReference type="AlphaFoldDB" id="A0A0S4QM16"/>
<protein>
    <submittedName>
        <fullName evidence="1">Uncharacterized protein</fullName>
    </submittedName>
</protein>
<dbReference type="Gene3D" id="3.40.50.150">
    <property type="entry name" value="Vaccinia Virus protein VP39"/>
    <property type="match status" value="1"/>
</dbReference>
<dbReference type="EMBL" id="FAOZ01000007">
    <property type="protein sequence ID" value="CUU56142.1"/>
    <property type="molecule type" value="Genomic_DNA"/>
</dbReference>
<accession>A0A0S4QM16</accession>
<keyword evidence="2" id="KW-1185">Reference proteome</keyword>